<dbReference type="Gene3D" id="1.10.760.10">
    <property type="entry name" value="Cytochrome c-like domain"/>
    <property type="match status" value="1"/>
</dbReference>
<evidence type="ECO:0000256" key="4">
    <source>
        <dbReference type="PROSITE-ProRule" id="PRU00433"/>
    </source>
</evidence>
<reference evidence="6 7" key="1">
    <citation type="submission" date="2020-06" db="EMBL/GenBank/DDBJ databases">
        <authorList>
            <person name="Isaeva M.P."/>
            <person name="Chernysheva N.Y."/>
        </authorList>
    </citation>
    <scope>NUCLEOTIDE SEQUENCE [LARGE SCALE GENOMIC DNA]</scope>
    <source>
        <strain evidence="6 7">KMM 6746</strain>
    </source>
</reference>
<dbReference type="Pfam" id="PF00034">
    <property type="entry name" value="Cytochrom_C"/>
    <property type="match status" value="1"/>
</dbReference>
<evidence type="ECO:0000256" key="1">
    <source>
        <dbReference type="ARBA" id="ARBA00022617"/>
    </source>
</evidence>
<dbReference type="PANTHER" id="PTHR35008:SF8">
    <property type="entry name" value="ALCOHOL DEHYDROGENASE CYTOCHROME C SUBUNIT"/>
    <property type="match status" value="1"/>
</dbReference>
<sequence>MQRGSEIYSDFCVTCHLEEGEGIIGTFPPLAKSDYLAQNREASIRGVKYGLQGEITVNGVTYNNIMTPLGLEDDEIADVMNYIMNSWGNFSDKTVTIEEVEAIEK</sequence>
<proteinExistence type="predicted"/>
<organism evidence="6 7">
    <name type="scientific">Zobellia barbeyronii</name>
    <dbReference type="NCBI Taxonomy" id="2748009"/>
    <lineage>
        <taxon>Bacteria</taxon>
        <taxon>Pseudomonadati</taxon>
        <taxon>Bacteroidota</taxon>
        <taxon>Flavobacteriia</taxon>
        <taxon>Flavobacteriales</taxon>
        <taxon>Flavobacteriaceae</taxon>
        <taxon>Zobellia</taxon>
    </lineage>
</organism>
<protein>
    <submittedName>
        <fullName evidence="6">Cytochrome c</fullName>
    </submittedName>
</protein>
<evidence type="ECO:0000259" key="5">
    <source>
        <dbReference type="PROSITE" id="PS51007"/>
    </source>
</evidence>
<name>A0ABS5WIL2_9FLAO</name>
<keyword evidence="7" id="KW-1185">Reference proteome</keyword>
<dbReference type="PANTHER" id="PTHR35008">
    <property type="entry name" value="BLL4482 PROTEIN-RELATED"/>
    <property type="match status" value="1"/>
</dbReference>
<comment type="caution">
    <text evidence="6">The sequence shown here is derived from an EMBL/GenBank/DDBJ whole genome shotgun (WGS) entry which is preliminary data.</text>
</comment>
<dbReference type="PROSITE" id="PS51007">
    <property type="entry name" value="CYTC"/>
    <property type="match status" value="1"/>
</dbReference>
<dbReference type="Proteomes" id="UP000740413">
    <property type="component" value="Unassembled WGS sequence"/>
</dbReference>
<keyword evidence="1 4" id="KW-0349">Heme</keyword>
<evidence type="ECO:0000313" key="6">
    <source>
        <dbReference type="EMBL" id="MBT2163247.1"/>
    </source>
</evidence>
<dbReference type="EMBL" id="JACATN010000006">
    <property type="protein sequence ID" value="MBT2163247.1"/>
    <property type="molecule type" value="Genomic_DNA"/>
</dbReference>
<evidence type="ECO:0000313" key="7">
    <source>
        <dbReference type="Proteomes" id="UP000740413"/>
    </source>
</evidence>
<dbReference type="SUPFAM" id="SSF46626">
    <property type="entry name" value="Cytochrome c"/>
    <property type="match status" value="1"/>
</dbReference>
<gene>
    <name evidence="6" type="ORF">HW347_18390</name>
</gene>
<evidence type="ECO:0000256" key="3">
    <source>
        <dbReference type="ARBA" id="ARBA00023004"/>
    </source>
</evidence>
<keyword evidence="3 4" id="KW-0408">Iron</keyword>
<evidence type="ECO:0000256" key="2">
    <source>
        <dbReference type="ARBA" id="ARBA00022723"/>
    </source>
</evidence>
<dbReference type="InterPro" id="IPR036909">
    <property type="entry name" value="Cyt_c-like_dom_sf"/>
</dbReference>
<dbReference type="InterPro" id="IPR009056">
    <property type="entry name" value="Cyt_c-like_dom"/>
</dbReference>
<accession>A0ABS5WIL2</accession>
<reference evidence="7" key="2">
    <citation type="submission" date="2023-07" db="EMBL/GenBank/DDBJ databases">
        <title>Zobellia barbeyronii sp. nov., a new marine flavobacterium, isolated from green and red algae.</title>
        <authorList>
            <person name="Nedashkovskaya O.I."/>
            <person name="Otstavnykh N."/>
            <person name="Zhukova N."/>
            <person name="Guzev K."/>
            <person name="Chausova V."/>
            <person name="Tekutyeva L."/>
            <person name="Mikhailov V."/>
            <person name="Isaeva M."/>
        </authorList>
    </citation>
    <scope>NUCLEOTIDE SEQUENCE [LARGE SCALE GENOMIC DNA]</scope>
    <source>
        <strain evidence="7">KMM 6746</strain>
    </source>
</reference>
<dbReference type="InterPro" id="IPR051459">
    <property type="entry name" value="Cytochrome_c-type_DH"/>
</dbReference>
<keyword evidence="2 4" id="KW-0479">Metal-binding</keyword>
<feature type="domain" description="Cytochrome c" evidence="5">
    <location>
        <begin position="1"/>
        <end position="87"/>
    </location>
</feature>